<reference evidence="2" key="1">
    <citation type="submission" date="2020-03" db="EMBL/GenBank/DDBJ databases">
        <title>Genome assembly of Azotobacter chroococcum W5.</title>
        <authorList>
            <person name="Kannepalli A."/>
        </authorList>
    </citation>
    <scope>NUCLEOTIDE SEQUENCE</scope>
    <source>
        <strain evidence="2">W5</strain>
    </source>
</reference>
<gene>
    <name evidence="2" type="ORF">HA520_10425</name>
</gene>
<dbReference type="Gene3D" id="3.10.450.40">
    <property type="match status" value="1"/>
</dbReference>
<feature type="domain" description="IraD/Gp25-like" evidence="1">
    <location>
        <begin position="14"/>
        <end position="91"/>
    </location>
</feature>
<sequence length="117" mass="12924">MVGMNRETGQPLSGLEHLRQSIADILTTRRGSRRMRPLYGSDLPRMVDLPVTRGWISAVQAEVASVLSSRKDAYGREYGEPRIRLRSVKVVAVANGRISLLLTGDYLGDTVNLDVTV</sequence>
<accession>A0AA43Z7H6</accession>
<evidence type="ECO:0000259" key="1">
    <source>
        <dbReference type="Pfam" id="PF04965"/>
    </source>
</evidence>
<comment type="caution">
    <text evidence="2">The sequence shown here is derived from an EMBL/GenBank/DDBJ whole genome shotgun (WGS) entry which is preliminary data.</text>
</comment>
<evidence type="ECO:0000313" key="3">
    <source>
        <dbReference type="Proteomes" id="UP000736384"/>
    </source>
</evidence>
<organism evidence="2 3">
    <name type="scientific">Azotobacter chroococcum</name>
    <dbReference type="NCBI Taxonomy" id="353"/>
    <lineage>
        <taxon>Bacteria</taxon>
        <taxon>Pseudomonadati</taxon>
        <taxon>Pseudomonadota</taxon>
        <taxon>Gammaproteobacteria</taxon>
        <taxon>Pseudomonadales</taxon>
        <taxon>Pseudomonadaceae</taxon>
        <taxon>Azotobacter</taxon>
    </lineage>
</organism>
<dbReference type="Pfam" id="PF04965">
    <property type="entry name" value="GPW_gp25"/>
    <property type="match status" value="1"/>
</dbReference>
<dbReference type="EMBL" id="JAAPAP010000006">
    <property type="protein sequence ID" value="NHN77694.1"/>
    <property type="molecule type" value="Genomic_DNA"/>
</dbReference>
<dbReference type="SUPFAM" id="SSF160719">
    <property type="entry name" value="gpW/gp25-like"/>
    <property type="match status" value="1"/>
</dbReference>
<dbReference type="Proteomes" id="UP000736384">
    <property type="component" value="Unassembled WGS sequence"/>
</dbReference>
<dbReference type="AlphaFoldDB" id="A0AA43Z7H6"/>
<dbReference type="InterPro" id="IPR007048">
    <property type="entry name" value="IraD/Gp25-like"/>
</dbReference>
<dbReference type="RefSeq" id="WP_165892604.1">
    <property type="nucleotide sequence ID" value="NZ_JAAPAP010000006.1"/>
</dbReference>
<name>A0AA43Z7H6_9GAMM</name>
<evidence type="ECO:0000313" key="2">
    <source>
        <dbReference type="EMBL" id="NHN77694.1"/>
    </source>
</evidence>
<proteinExistence type="predicted"/>
<protein>
    <submittedName>
        <fullName evidence="2">Phage baseplate protein</fullName>
    </submittedName>
</protein>